<dbReference type="Proteomes" id="UP001420932">
    <property type="component" value="Unassembled WGS sequence"/>
</dbReference>
<protein>
    <submittedName>
        <fullName evidence="2">Uncharacterized protein</fullName>
    </submittedName>
</protein>
<evidence type="ECO:0000313" key="3">
    <source>
        <dbReference type="Proteomes" id="UP001420932"/>
    </source>
</evidence>
<accession>A0AAP0I4H4</accession>
<gene>
    <name evidence="2" type="ORF">Syun_024492</name>
</gene>
<evidence type="ECO:0000256" key="1">
    <source>
        <dbReference type="SAM" id="SignalP"/>
    </source>
</evidence>
<dbReference type="EMBL" id="JBBNAF010000010">
    <property type="protein sequence ID" value="KAK9108481.1"/>
    <property type="molecule type" value="Genomic_DNA"/>
</dbReference>
<keyword evidence="1" id="KW-0732">Signal</keyword>
<proteinExistence type="predicted"/>
<comment type="caution">
    <text evidence="2">The sequence shown here is derived from an EMBL/GenBank/DDBJ whole genome shotgun (WGS) entry which is preliminary data.</text>
</comment>
<feature type="chain" id="PRO_5043013556" evidence="1">
    <location>
        <begin position="17"/>
        <end position="71"/>
    </location>
</feature>
<organism evidence="2 3">
    <name type="scientific">Stephania yunnanensis</name>
    <dbReference type="NCBI Taxonomy" id="152371"/>
    <lineage>
        <taxon>Eukaryota</taxon>
        <taxon>Viridiplantae</taxon>
        <taxon>Streptophyta</taxon>
        <taxon>Embryophyta</taxon>
        <taxon>Tracheophyta</taxon>
        <taxon>Spermatophyta</taxon>
        <taxon>Magnoliopsida</taxon>
        <taxon>Ranunculales</taxon>
        <taxon>Menispermaceae</taxon>
        <taxon>Menispermoideae</taxon>
        <taxon>Cissampelideae</taxon>
        <taxon>Stephania</taxon>
    </lineage>
</organism>
<feature type="signal peptide" evidence="1">
    <location>
        <begin position="1"/>
        <end position="16"/>
    </location>
</feature>
<sequence length="71" mass="7609">MKVVVVIVAAGVATEASVIYVFEIGDGGERSFTATNTADQGGDLVVPRQDMRVYPPDHPHLFIKHTTVING</sequence>
<evidence type="ECO:0000313" key="2">
    <source>
        <dbReference type="EMBL" id="KAK9108481.1"/>
    </source>
</evidence>
<name>A0AAP0I4H4_9MAGN</name>
<keyword evidence="3" id="KW-1185">Reference proteome</keyword>
<reference evidence="2 3" key="1">
    <citation type="submission" date="2024-01" db="EMBL/GenBank/DDBJ databases">
        <title>Genome assemblies of Stephania.</title>
        <authorList>
            <person name="Yang L."/>
        </authorList>
    </citation>
    <scope>NUCLEOTIDE SEQUENCE [LARGE SCALE GENOMIC DNA]</scope>
    <source>
        <strain evidence="2">YNDBR</strain>
        <tissue evidence="2">Leaf</tissue>
    </source>
</reference>
<dbReference type="AlphaFoldDB" id="A0AAP0I4H4"/>